<keyword evidence="2" id="KW-1185">Reference proteome</keyword>
<gene>
    <name evidence="1" type="ORF">G7K_0696-t1</name>
</gene>
<comment type="caution">
    <text evidence="1">The sequence shown here is derived from an EMBL/GenBank/DDBJ whole genome shotgun (WGS) entry which is preliminary data.</text>
</comment>
<dbReference type="PANTHER" id="PTHR31749:SF3">
    <property type="entry name" value="KINETOCHORE-ASSOCIATED PROTEIN NSL1 HOMOLOG"/>
    <property type="match status" value="1"/>
</dbReference>
<dbReference type="PANTHER" id="PTHR31749">
    <property type="entry name" value="KINETOCHORE-ASSOCIATED PROTEIN NSL1 HOMOLOG"/>
    <property type="match status" value="1"/>
</dbReference>
<dbReference type="EMBL" id="BACD03000004">
    <property type="protein sequence ID" value="GAO46465.1"/>
    <property type="molecule type" value="Genomic_DNA"/>
</dbReference>
<proteinExistence type="predicted"/>
<evidence type="ECO:0000313" key="2">
    <source>
        <dbReference type="Proteomes" id="UP000033140"/>
    </source>
</evidence>
<dbReference type="GO" id="GO:0000070">
    <property type="term" value="P:mitotic sister chromatid segregation"/>
    <property type="evidence" value="ECO:0007669"/>
    <property type="project" value="InterPro"/>
</dbReference>
<dbReference type="STRING" id="698492.A0A0E9NAN2"/>
<dbReference type="Pfam" id="PF08641">
    <property type="entry name" value="Mis14"/>
    <property type="match status" value="1"/>
</dbReference>
<dbReference type="GO" id="GO:0000444">
    <property type="term" value="C:MIS12/MIND type complex"/>
    <property type="evidence" value="ECO:0007669"/>
    <property type="project" value="TreeGrafter"/>
</dbReference>
<dbReference type="OrthoDB" id="2135762at2759"/>
<dbReference type="OMA" id="EVQRNWE"/>
<reference evidence="1 2" key="2">
    <citation type="journal article" date="2014" name="J. Gen. Appl. Microbiol.">
        <title>The early diverging ascomycetous budding yeast Saitoella complicata has three histone deacetylases belonging to the Clr6, Hos2, and Rpd3 lineages.</title>
        <authorList>
            <person name="Nishida H."/>
            <person name="Matsumoto T."/>
            <person name="Kondo S."/>
            <person name="Hamamoto M."/>
            <person name="Yoshikawa H."/>
        </authorList>
    </citation>
    <scope>NUCLEOTIDE SEQUENCE [LARGE SCALE GENOMIC DNA]</scope>
    <source>
        <strain evidence="1 2">NRRL Y-17804</strain>
    </source>
</reference>
<accession>A0A0E9NAN2</accession>
<dbReference type="AlphaFoldDB" id="A0A0E9NAN2"/>
<evidence type="ECO:0000313" key="1">
    <source>
        <dbReference type="EMBL" id="GAO46465.1"/>
    </source>
</evidence>
<organism evidence="1 2">
    <name type="scientific">Saitoella complicata (strain BCRC 22490 / CBS 7301 / JCM 7358 / NBRC 10748 / NRRL Y-17804)</name>
    <dbReference type="NCBI Taxonomy" id="698492"/>
    <lineage>
        <taxon>Eukaryota</taxon>
        <taxon>Fungi</taxon>
        <taxon>Dikarya</taxon>
        <taxon>Ascomycota</taxon>
        <taxon>Taphrinomycotina</taxon>
        <taxon>Taphrinomycotina incertae sedis</taxon>
        <taxon>Saitoella</taxon>
    </lineage>
</organism>
<evidence type="ECO:0008006" key="3">
    <source>
        <dbReference type="Google" id="ProtNLM"/>
    </source>
</evidence>
<name>A0A0E9NAN2_SAICN</name>
<dbReference type="InterPro" id="IPR013950">
    <property type="entry name" value="Mis14/Nsl1"/>
</dbReference>
<dbReference type="RefSeq" id="XP_019027672.1">
    <property type="nucleotide sequence ID" value="XM_019168890.1"/>
</dbReference>
<reference evidence="1 2" key="1">
    <citation type="journal article" date="2011" name="J. Gen. Appl. Microbiol.">
        <title>Draft genome sequencing of the enigmatic yeast Saitoella complicata.</title>
        <authorList>
            <person name="Nishida H."/>
            <person name="Hamamoto M."/>
            <person name="Sugiyama J."/>
        </authorList>
    </citation>
    <scope>NUCLEOTIDE SEQUENCE [LARGE SCALE GENOMIC DNA]</scope>
    <source>
        <strain evidence="1 2">NRRL Y-17804</strain>
    </source>
</reference>
<reference evidence="1 2" key="3">
    <citation type="journal article" date="2015" name="Genome Announc.">
        <title>Draft Genome Sequence of the Archiascomycetous Yeast Saitoella complicata.</title>
        <authorList>
            <person name="Yamauchi K."/>
            <person name="Kondo S."/>
            <person name="Hamamoto M."/>
            <person name="Takahashi Y."/>
            <person name="Ogura Y."/>
            <person name="Hayashi T."/>
            <person name="Nishida H."/>
        </authorList>
    </citation>
    <scope>NUCLEOTIDE SEQUENCE [LARGE SCALE GENOMIC DNA]</scope>
    <source>
        <strain evidence="1 2">NRRL Y-17804</strain>
    </source>
</reference>
<protein>
    <recommendedName>
        <fullName evidence="3">Kinetochore protein mis14</fullName>
    </recommendedName>
</protein>
<dbReference type="Proteomes" id="UP000033140">
    <property type="component" value="Unassembled WGS sequence"/>
</dbReference>
<sequence>MSSLQPKIPLDDAADIRYLRANLTKAVRDKLATHLPKDNATDHEDALRSRVEELVGEFVARTFGMAKSSVTINGMDASDDKTLDPDTGADHFEPYDPSLHTRVQKLQEQLEVETLKVTQLRRDAPRRAAEAQRAALSALEAETEVNGDDEVAMEEDVTLEALAREEDVKHDYEEAMQTLKELKKSIPMTTAKLERAKDVIAYLEKKKAQA</sequence>